<feature type="transmembrane region" description="Helical" evidence="7">
    <location>
        <begin position="31"/>
        <end position="54"/>
    </location>
</feature>
<keyword evidence="11" id="KW-1185">Reference proteome</keyword>
<evidence type="ECO:0000256" key="7">
    <source>
        <dbReference type="SAM" id="Phobius"/>
    </source>
</evidence>
<dbReference type="InterPro" id="IPR003660">
    <property type="entry name" value="HAMP_dom"/>
</dbReference>
<dbReference type="Gene3D" id="6.10.340.10">
    <property type="match status" value="1"/>
</dbReference>
<dbReference type="SUPFAM" id="SSF58104">
    <property type="entry name" value="Methyl-accepting chemotaxis protein (MCP) signaling domain"/>
    <property type="match status" value="1"/>
</dbReference>
<dbReference type="GO" id="GO:0005886">
    <property type="term" value="C:plasma membrane"/>
    <property type="evidence" value="ECO:0007669"/>
    <property type="project" value="UniProtKB-SubCell"/>
</dbReference>
<dbReference type="PROSITE" id="PS50885">
    <property type="entry name" value="HAMP"/>
    <property type="match status" value="1"/>
</dbReference>
<dbReference type="PANTHER" id="PTHR32089">
    <property type="entry name" value="METHYL-ACCEPTING CHEMOTAXIS PROTEIN MCPB"/>
    <property type="match status" value="1"/>
</dbReference>
<dbReference type="SMART" id="SM00283">
    <property type="entry name" value="MA"/>
    <property type="match status" value="1"/>
</dbReference>
<sequence length="576" mass="63793">MEGGSLKKTRSKSLARLKESFLQKLTLGKRLFILFVSLLVISVVGVGASAYVIAKDTTMETIEKRLIRETEIMSSTAENLKFVYVSDEEYFKQQLESSVRSQQELLKKDGVSSEMLYITDGKVTPFKVSQKTIPTLSKELVSELTSSKNGLIHEKVGNVDYTITYREIKELSGTYVMLIPTSSYMGPVNQMVYFILAGIALSILIATVIVLLLVRTVTKPLNALQDTMRAVRDGKLQAASEMRTTVPEITSLHKSYQSMISHMSQILQELKGTTKDLEDTGEELMQSSQNTLDFSHHLVSAINVVKMGAEQTASSSGENAESFKDMKRLIEEMMLKMEDVFTSSQKMNLTAKHGETHIRELITSNFQFEEDFGQLTRTINEVREFSSSITKLVGLVSGIAEQTKLLALNASIEAVRAGEAGKGFAVVAQEVRKLAEQSGKATVEMSLAIGNMEKIAVGATEEFANMHGKIKTNLTMANESRSSFDELMAEIKEESGRLKGIQEELGQLATILPTLEQATVNFASISQETLASSEEMLSLSENQIEQMEGTNQIGVKLHQLSQSLSELSERFEFENK</sequence>
<evidence type="ECO:0000256" key="2">
    <source>
        <dbReference type="ARBA" id="ARBA00022475"/>
    </source>
</evidence>
<evidence type="ECO:0000313" key="10">
    <source>
        <dbReference type="EMBL" id="RTR33094.1"/>
    </source>
</evidence>
<gene>
    <name evidence="10" type="ORF">EKG37_08525</name>
</gene>
<proteinExistence type="inferred from homology"/>
<dbReference type="OrthoDB" id="2010115at2"/>
<keyword evidence="7" id="KW-1133">Transmembrane helix</keyword>
<evidence type="ECO:0000256" key="1">
    <source>
        <dbReference type="ARBA" id="ARBA00004236"/>
    </source>
</evidence>
<dbReference type="Proteomes" id="UP000271374">
    <property type="component" value="Unassembled WGS sequence"/>
</dbReference>
<protein>
    <submittedName>
        <fullName evidence="10">Methyl-accepting chemotaxis protein</fullName>
    </submittedName>
</protein>
<dbReference type="EMBL" id="RXNT01000005">
    <property type="protein sequence ID" value="RTR33094.1"/>
    <property type="molecule type" value="Genomic_DNA"/>
</dbReference>
<dbReference type="InterPro" id="IPR004090">
    <property type="entry name" value="Chemotax_Me-accpt_rcpt"/>
</dbReference>
<comment type="similarity">
    <text evidence="5">Belongs to the methyl-accepting chemotaxis (MCP) protein family.</text>
</comment>
<dbReference type="PRINTS" id="PR00260">
    <property type="entry name" value="CHEMTRNSDUCR"/>
</dbReference>
<dbReference type="PANTHER" id="PTHR32089:SF112">
    <property type="entry name" value="LYSOZYME-LIKE PROTEIN-RELATED"/>
    <property type="match status" value="1"/>
</dbReference>
<dbReference type="SUPFAM" id="SSF158472">
    <property type="entry name" value="HAMP domain-like"/>
    <property type="match status" value="1"/>
</dbReference>
<dbReference type="Gene3D" id="1.10.287.950">
    <property type="entry name" value="Methyl-accepting chemotaxis protein"/>
    <property type="match status" value="1"/>
</dbReference>
<keyword evidence="7" id="KW-0812">Transmembrane</keyword>
<dbReference type="RefSeq" id="WP_126408271.1">
    <property type="nucleotide sequence ID" value="NZ_RXNT01000005.1"/>
</dbReference>
<feature type="domain" description="Methyl-accepting transducer" evidence="8">
    <location>
        <begin position="287"/>
        <end position="537"/>
    </location>
</feature>
<evidence type="ECO:0000256" key="5">
    <source>
        <dbReference type="ARBA" id="ARBA00029447"/>
    </source>
</evidence>
<evidence type="ECO:0000256" key="3">
    <source>
        <dbReference type="ARBA" id="ARBA00023136"/>
    </source>
</evidence>
<evidence type="ECO:0000256" key="6">
    <source>
        <dbReference type="PROSITE-ProRule" id="PRU00284"/>
    </source>
</evidence>
<evidence type="ECO:0000256" key="4">
    <source>
        <dbReference type="ARBA" id="ARBA00023224"/>
    </source>
</evidence>
<name>A0A3S0K0R0_9BACI</name>
<accession>A0A3S0K0R0</accession>
<keyword evidence="4 6" id="KW-0807">Transducer</keyword>
<organism evidence="10 11">
    <name type="scientific">Bacillus yapensis</name>
    <dbReference type="NCBI Taxonomy" id="2492960"/>
    <lineage>
        <taxon>Bacteria</taxon>
        <taxon>Bacillati</taxon>
        <taxon>Bacillota</taxon>
        <taxon>Bacilli</taxon>
        <taxon>Bacillales</taxon>
        <taxon>Bacillaceae</taxon>
        <taxon>Bacillus</taxon>
    </lineage>
</organism>
<dbReference type="AlphaFoldDB" id="A0A3S0K0R0"/>
<evidence type="ECO:0000259" key="8">
    <source>
        <dbReference type="PROSITE" id="PS50111"/>
    </source>
</evidence>
<comment type="caution">
    <text evidence="10">The sequence shown here is derived from an EMBL/GenBank/DDBJ whole genome shotgun (WGS) entry which is preliminary data.</text>
</comment>
<feature type="transmembrane region" description="Helical" evidence="7">
    <location>
        <begin position="191"/>
        <end position="214"/>
    </location>
</feature>
<feature type="domain" description="HAMP" evidence="9">
    <location>
        <begin position="215"/>
        <end position="268"/>
    </location>
</feature>
<keyword evidence="2" id="KW-1003">Cell membrane</keyword>
<comment type="subcellular location">
    <subcellularLocation>
        <location evidence="1">Cell membrane</location>
    </subcellularLocation>
</comment>
<dbReference type="GO" id="GO:0004888">
    <property type="term" value="F:transmembrane signaling receptor activity"/>
    <property type="evidence" value="ECO:0007669"/>
    <property type="project" value="InterPro"/>
</dbReference>
<evidence type="ECO:0000259" key="9">
    <source>
        <dbReference type="PROSITE" id="PS50885"/>
    </source>
</evidence>
<dbReference type="PROSITE" id="PS50111">
    <property type="entry name" value="CHEMOTAXIS_TRANSDUC_2"/>
    <property type="match status" value="1"/>
</dbReference>
<reference evidence="10 11" key="1">
    <citation type="submission" date="2018-12" db="EMBL/GenBank/DDBJ databases">
        <title>Bacillus yapensis draft genome sequence.</title>
        <authorList>
            <person name="Yu L."/>
            <person name="Xu X."/>
            <person name="Tang X."/>
        </authorList>
    </citation>
    <scope>NUCLEOTIDE SEQUENCE [LARGE SCALE GENOMIC DNA]</scope>
    <source>
        <strain evidence="10 11">XXST-01</strain>
    </source>
</reference>
<dbReference type="InterPro" id="IPR004089">
    <property type="entry name" value="MCPsignal_dom"/>
</dbReference>
<dbReference type="GO" id="GO:0007165">
    <property type="term" value="P:signal transduction"/>
    <property type="evidence" value="ECO:0007669"/>
    <property type="project" value="UniProtKB-KW"/>
</dbReference>
<dbReference type="SMART" id="SM00304">
    <property type="entry name" value="HAMP"/>
    <property type="match status" value="1"/>
</dbReference>
<dbReference type="GO" id="GO:0006935">
    <property type="term" value="P:chemotaxis"/>
    <property type="evidence" value="ECO:0007669"/>
    <property type="project" value="InterPro"/>
</dbReference>
<keyword evidence="3 7" id="KW-0472">Membrane</keyword>
<evidence type="ECO:0000313" key="11">
    <source>
        <dbReference type="Proteomes" id="UP000271374"/>
    </source>
</evidence>
<dbReference type="Pfam" id="PF00015">
    <property type="entry name" value="MCPsignal"/>
    <property type="match status" value="1"/>
</dbReference>